<sequence length="448" mass="47844">MPRIGFEWQFNATDLTFQERNGGPWGLITDIPSKGLIFHWANPGVKIESDSGEVEIITDPVTTWGAMVGQLVLIGEVLLALGMAPPDFGSLPMGRIRTSMEQSSFGTGLGIGSNVTGGGMVRPKRKAANVIKYPQQVNLDAGGHIQLRDIVGVPTVAINESDDKKLLAFLLAADIHDPVDVVNDVEVPATNFRNAGDRIAVFGMHDGAYNGVPQCTMERPLSDLTAMIRPFSPQAEQNAAQWLHGQGASPELTGFVTMLYYYRAMFAQPTIRTIDDGPKAGFGLLPRMNVRSVYQVLLDNADRGIFDALVGALAPAARNVPMCPHGYKAGDTAIVNTLTWGQWLDSIRLGDAGAGIPSLDDDFAGIGPRGANYDRLSPPLGYPAHTHPARATAWFTYAMGRVNADPNNPVVLVEYRDVSGFGIGANTASANFTNFVKVAGNAAIAAGL</sequence>
<proteinExistence type="predicted"/>
<dbReference type="EMBL" id="CP001700">
    <property type="protein sequence ID" value="ACU75304.1"/>
    <property type="molecule type" value="Genomic_DNA"/>
</dbReference>
<dbReference type="KEGG" id="cai:Caci_6453"/>
<dbReference type="AlphaFoldDB" id="C7PWM4"/>
<accession>C7PWM4</accession>
<organism evidence="1 2">
    <name type="scientific">Catenulispora acidiphila (strain DSM 44928 / JCM 14897 / NBRC 102108 / NRRL B-24433 / ID139908)</name>
    <dbReference type="NCBI Taxonomy" id="479433"/>
    <lineage>
        <taxon>Bacteria</taxon>
        <taxon>Bacillati</taxon>
        <taxon>Actinomycetota</taxon>
        <taxon>Actinomycetes</taxon>
        <taxon>Catenulisporales</taxon>
        <taxon>Catenulisporaceae</taxon>
        <taxon>Catenulispora</taxon>
    </lineage>
</organism>
<gene>
    <name evidence="1" type="ordered locus">Caci_6453</name>
</gene>
<dbReference type="eggNOG" id="ENOG5033RCE">
    <property type="taxonomic scope" value="Bacteria"/>
</dbReference>
<name>C7PWM4_CATAD</name>
<evidence type="ECO:0000313" key="2">
    <source>
        <dbReference type="Proteomes" id="UP000000851"/>
    </source>
</evidence>
<dbReference type="Proteomes" id="UP000000851">
    <property type="component" value="Chromosome"/>
</dbReference>
<dbReference type="HOGENOM" id="CLU_610713_0_0_11"/>
<keyword evidence="2" id="KW-1185">Reference proteome</keyword>
<protein>
    <submittedName>
        <fullName evidence="1">Uncharacterized protein</fullName>
    </submittedName>
</protein>
<dbReference type="InParanoid" id="C7PWM4"/>
<evidence type="ECO:0000313" key="1">
    <source>
        <dbReference type="EMBL" id="ACU75304.1"/>
    </source>
</evidence>
<dbReference type="RefSeq" id="WP_015795033.1">
    <property type="nucleotide sequence ID" value="NC_013131.1"/>
</dbReference>
<reference evidence="1 2" key="1">
    <citation type="journal article" date="2009" name="Stand. Genomic Sci.">
        <title>Complete genome sequence of Catenulispora acidiphila type strain (ID 139908).</title>
        <authorList>
            <person name="Copeland A."/>
            <person name="Lapidus A."/>
            <person name="Glavina Del Rio T."/>
            <person name="Nolan M."/>
            <person name="Lucas S."/>
            <person name="Chen F."/>
            <person name="Tice H."/>
            <person name="Cheng J.F."/>
            <person name="Bruce D."/>
            <person name="Goodwin L."/>
            <person name="Pitluck S."/>
            <person name="Mikhailova N."/>
            <person name="Pati A."/>
            <person name="Ivanova N."/>
            <person name="Mavromatis K."/>
            <person name="Chen A."/>
            <person name="Palaniappan K."/>
            <person name="Chain P."/>
            <person name="Land M."/>
            <person name="Hauser L."/>
            <person name="Chang Y.J."/>
            <person name="Jeffries C.D."/>
            <person name="Chertkov O."/>
            <person name="Brettin T."/>
            <person name="Detter J.C."/>
            <person name="Han C."/>
            <person name="Ali Z."/>
            <person name="Tindall B.J."/>
            <person name="Goker M."/>
            <person name="Bristow J."/>
            <person name="Eisen J.A."/>
            <person name="Markowitz V."/>
            <person name="Hugenholtz P."/>
            <person name="Kyrpides N.C."/>
            <person name="Klenk H.P."/>
        </authorList>
    </citation>
    <scope>NUCLEOTIDE SEQUENCE [LARGE SCALE GENOMIC DNA]</scope>
    <source>
        <strain evidence="2">DSM 44928 / JCM 14897 / NBRC 102108 / NRRL B-24433 / ID139908</strain>
    </source>
</reference>
<dbReference type="OrthoDB" id="9823804at2"/>